<protein>
    <recommendedName>
        <fullName evidence="7">Sialate O-acetylesterase domain-containing protein</fullName>
    </recommendedName>
</protein>
<keyword evidence="2" id="KW-0732">Signal</keyword>
<dbReference type="InterPro" id="IPR005181">
    <property type="entry name" value="SASA"/>
</dbReference>
<evidence type="ECO:0000256" key="2">
    <source>
        <dbReference type="SAM" id="SignalP"/>
    </source>
</evidence>
<dbReference type="NCBIfam" id="TIGR04183">
    <property type="entry name" value="Por_Secre_tail"/>
    <property type="match status" value="1"/>
</dbReference>
<gene>
    <name evidence="5" type="ordered locus">Lbys_1706</name>
</gene>
<keyword evidence="6" id="KW-1185">Reference proteome</keyword>
<name>E4RZI9_LEAB4</name>
<evidence type="ECO:0000259" key="4">
    <source>
        <dbReference type="Pfam" id="PF18962"/>
    </source>
</evidence>
<evidence type="ECO:0000313" key="6">
    <source>
        <dbReference type="Proteomes" id="UP000007435"/>
    </source>
</evidence>
<dbReference type="Pfam" id="PF18962">
    <property type="entry name" value="Por_Secre_tail"/>
    <property type="match status" value="1"/>
</dbReference>
<dbReference type="KEGG" id="lby:Lbys_1706"/>
<feature type="signal peptide" evidence="2">
    <location>
        <begin position="1"/>
        <end position="21"/>
    </location>
</feature>
<dbReference type="Gene3D" id="3.40.50.1110">
    <property type="entry name" value="SGNH hydrolase"/>
    <property type="match status" value="1"/>
</dbReference>
<dbReference type="InterPro" id="IPR026444">
    <property type="entry name" value="Secre_tail"/>
</dbReference>
<evidence type="ECO:0000313" key="5">
    <source>
        <dbReference type="EMBL" id="ADQ17413.1"/>
    </source>
</evidence>
<dbReference type="EMBL" id="CP002305">
    <property type="protein sequence ID" value="ADQ17413.1"/>
    <property type="molecule type" value="Genomic_DNA"/>
</dbReference>
<evidence type="ECO:0008006" key="7">
    <source>
        <dbReference type="Google" id="ProtNLM"/>
    </source>
</evidence>
<dbReference type="Proteomes" id="UP000007435">
    <property type="component" value="Chromosome"/>
</dbReference>
<dbReference type="HOGENOM" id="CLU_010337_0_0_10"/>
<feature type="domain" description="Secretion system C-terminal sorting" evidence="4">
    <location>
        <begin position="705"/>
        <end position="774"/>
    </location>
</feature>
<dbReference type="SUPFAM" id="SSF52266">
    <property type="entry name" value="SGNH hydrolase"/>
    <property type="match status" value="1"/>
</dbReference>
<evidence type="ECO:0000259" key="3">
    <source>
        <dbReference type="Pfam" id="PF03629"/>
    </source>
</evidence>
<feature type="chain" id="PRO_5003188330" description="Sialate O-acetylesterase domain-containing protein" evidence="2">
    <location>
        <begin position="22"/>
        <end position="782"/>
    </location>
</feature>
<feature type="domain" description="Sialate O-acetylesterase" evidence="3">
    <location>
        <begin position="122"/>
        <end position="361"/>
    </location>
</feature>
<proteinExistence type="predicted"/>
<dbReference type="GO" id="GO:0016788">
    <property type="term" value="F:hydrolase activity, acting on ester bonds"/>
    <property type="evidence" value="ECO:0007669"/>
    <property type="project" value="UniProtKB-ARBA"/>
</dbReference>
<dbReference type="eggNOG" id="COG2755">
    <property type="taxonomic scope" value="Bacteria"/>
</dbReference>
<evidence type="ECO:0000256" key="1">
    <source>
        <dbReference type="ARBA" id="ARBA00022801"/>
    </source>
</evidence>
<dbReference type="RefSeq" id="WP_013408462.1">
    <property type="nucleotide sequence ID" value="NC_014655.1"/>
</dbReference>
<dbReference type="Pfam" id="PF03629">
    <property type="entry name" value="SASA"/>
    <property type="match status" value="1"/>
</dbReference>
<sequence length="782" mass="86707">MTYKKIFAFMFFFLLGTSAWAQITIDFPVERMVFQRNNLNVGSINVYGRVAQDCDRVEARLTPRVINQGVATDWQVIDNRVDGQAYSGKITNQGGWYRLEVRGIRNNTEVFRQTLERVGIGEVFVIAGQSNAQGYGVSPNPKSANDDRVNAYLPHYFDTYVTDQYRNLPNILDNFSFGKVEAYGTIGPTGYTAYCWGELGDRLVQRLNVPVLFFNAAVTGTSSTNWVRSAMGIPAYNETFGTELESGAPYRGFKVTLQSFNALLGFRAVLWHQGEYDRFTNGVGLSPREYFNNLSYIIDKSRQDIGSFIPWVVARASRYQGTEDNRVIEGQNMVINSVAGVYAGPSTDGIQPNRYDGGHFQNAPNSPGLTELAQAWDAALTDAFFSSANPIFAKDVPKIQHYCNSGSNVRLTLNNLYSEYYWTSGDRGHEVYSGGGTYQVTVKDNVGNILRSNVINVSDVFLKTIPSITAPDGLVGCEGKDVRLVVPTSKYQVYWNTGATGNTLNVRNPGNFSAQYRSDQNCYSNSTQNYNVSFKAPPAKPQLMFLDGGGFKCDGESITVAITNVQGADIKWNTGATSNQITLRSNDSPFVSATLYSLPNCPSPESDHLAYEFYPNPGKPSLSYSGPFYLRADSPDPEVTFDWSFTGTKIEGETGNLLHMQQPGNYQVKGIHTYQTPVGGSVACTSEISDVFLAEDPNNLTGFSLYPNPVSTGVLNVTSDGERENVDFTVYDLRGREVYHTVFDRVSYPRTVDLTSKNLQGKYLVRLKFDGKSKTYPILFAK</sequence>
<dbReference type="OrthoDB" id="1488710at2"/>
<organism evidence="5 6">
    <name type="scientific">Leadbetterella byssophila (strain DSM 17132 / JCM 16389 / KACC 11308 / NBRC 106382 / 4M15)</name>
    <dbReference type="NCBI Taxonomy" id="649349"/>
    <lineage>
        <taxon>Bacteria</taxon>
        <taxon>Pseudomonadati</taxon>
        <taxon>Bacteroidota</taxon>
        <taxon>Cytophagia</taxon>
        <taxon>Cytophagales</taxon>
        <taxon>Leadbetterellaceae</taxon>
        <taxon>Leadbetterella</taxon>
    </lineage>
</organism>
<dbReference type="InterPro" id="IPR036514">
    <property type="entry name" value="SGNH_hydro_sf"/>
</dbReference>
<dbReference type="AlphaFoldDB" id="E4RZI9"/>
<reference evidence="5 6" key="2">
    <citation type="journal article" date="2011" name="Stand. Genomic Sci.">
        <title>Complete genome sequence of Leadbetterella byssophila type strain (4M15).</title>
        <authorList>
            <person name="Abt B."/>
            <person name="Teshima H."/>
            <person name="Lucas S."/>
            <person name="Lapidus A."/>
            <person name="Del Rio T.G."/>
            <person name="Nolan M."/>
            <person name="Tice H."/>
            <person name="Cheng J.F."/>
            <person name="Pitluck S."/>
            <person name="Liolios K."/>
            <person name="Pagani I."/>
            <person name="Ivanova N."/>
            <person name="Mavromatis K."/>
            <person name="Pati A."/>
            <person name="Tapia R."/>
            <person name="Han C."/>
            <person name="Goodwin L."/>
            <person name="Chen A."/>
            <person name="Palaniappan K."/>
            <person name="Land M."/>
            <person name="Hauser L."/>
            <person name="Chang Y.J."/>
            <person name="Jeffries C.D."/>
            <person name="Rohde M."/>
            <person name="Goker M."/>
            <person name="Tindall B.J."/>
            <person name="Detter J.C."/>
            <person name="Woyke T."/>
            <person name="Bristow J."/>
            <person name="Eisen J.A."/>
            <person name="Markowitz V."/>
            <person name="Hugenholtz P."/>
            <person name="Klenk H.P."/>
            <person name="Kyrpides N.C."/>
        </authorList>
    </citation>
    <scope>NUCLEOTIDE SEQUENCE [LARGE SCALE GENOMIC DNA]</scope>
    <source>
        <strain evidence="6">DSM 17132 / JCM 16389 / KACC 11308 / NBRC 106382 / 4M15</strain>
    </source>
</reference>
<reference key="1">
    <citation type="submission" date="2010-11" db="EMBL/GenBank/DDBJ databases">
        <title>The complete genome of Leadbetterella byssophila DSM 17132.</title>
        <authorList>
            <consortium name="US DOE Joint Genome Institute (JGI-PGF)"/>
            <person name="Lucas S."/>
            <person name="Copeland A."/>
            <person name="Lapidus A."/>
            <person name="Glavina del Rio T."/>
            <person name="Dalin E."/>
            <person name="Tice H."/>
            <person name="Bruce D."/>
            <person name="Goodwin L."/>
            <person name="Pitluck S."/>
            <person name="Kyrpides N."/>
            <person name="Mavromatis K."/>
            <person name="Ivanova N."/>
            <person name="Teshima H."/>
            <person name="Brettin T."/>
            <person name="Detter J.C."/>
            <person name="Han C."/>
            <person name="Tapia R."/>
            <person name="Land M."/>
            <person name="Hauser L."/>
            <person name="Markowitz V."/>
            <person name="Cheng J.-F."/>
            <person name="Hugenholtz P."/>
            <person name="Woyke T."/>
            <person name="Wu D."/>
            <person name="Tindall B."/>
            <person name="Pomrenke H.G."/>
            <person name="Brambilla E."/>
            <person name="Klenk H.-P."/>
            <person name="Eisen J.A."/>
        </authorList>
    </citation>
    <scope>NUCLEOTIDE SEQUENCE [LARGE SCALE GENOMIC DNA]</scope>
    <source>
        <strain>DSM 17132</strain>
    </source>
</reference>
<dbReference type="STRING" id="649349.Lbys_1706"/>
<accession>E4RZI9</accession>
<keyword evidence="1" id="KW-0378">Hydrolase</keyword>